<dbReference type="InParanoid" id="C7QK07"/>
<dbReference type="EMBL" id="CP001700">
    <property type="protein sequence ID" value="ACU73245.1"/>
    <property type="molecule type" value="Genomic_DNA"/>
</dbReference>
<dbReference type="KEGG" id="cai:Caci_4381"/>
<dbReference type="CDD" id="cd00161">
    <property type="entry name" value="beta-trefoil_Ricin-like"/>
    <property type="match status" value="1"/>
</dbReference>
<sequence>MWVDLNPVTADVEPGAETTVTITVRNTGDIVEEYHLQATGDPGQWGSIEPQTLRLYPGTTGTAQLTFTPPRSAEAQAGPQPYAVKVTPRESRENTFAIEGVLRIAEFADLRAELLPSTTRGWHRGKVRLAVDNYSNVVTSAAVSTTSTNSNLQVDIRTAALRLQPGRAQFSKFSVRPGRLLWFGVKAKHQYNVTVTPSGLGQPVSLQGTYLQSALLPRWLQRLLMFFAAAAAAILALWFGIHPSFATSAQASPQPAAATAPTVIVIQPTPAAPSSTPSPKPTTSSAAPPPPPSSSKSVAPPPASTSKAAAPPPSKTPAPPQPPTQRKTTNILNYSANASVDLNMDKFNDGQQVDIWPTNHSNAQTWTVWSYSDGTMVIQSNDKPESAGTKVLQVDEHNSADVDISDDWNGVAGLKAHLTAPFQVWTFTSIPGHANYGVLKNQQSGTCLASKGSAQWLTTVPCNTGDQTQWFWLFAV</sequence>
<keyword evidence="2" id="KW-0472">Membrane</keyword>
<dbReference type="AlphaFoldDB" id="C7QK07"/>
<keyword evidence="2" id="KW-1133">Transmembrane helix</keyword>
<feature type="transmembrane region" description="Helical" evidence="2">
    <location>
        <begin position="223"/>
        <end position="241"/>
    </location>
</feature>
<organism evidence="3 4">
    <name type="scientific">Catenulispora acidiphila (strain DSM 44928 / JCM 14897 / NBRC 102108 / NRRL B-24433 / ID139908)</name>
    <dbReference type="NCBI Taxonomy" id="479433"/>
    <lineage>
        <taxon>Bacteria</taxon>
        <taxon>Bacillati</taxon>
        <taxon>Actinomycetota</taxon>
        <taxon>Actinomycetes</taxon>
        <taxon>Catenulisporales</taxon>
        <taxon>Catenulisporaceae</taxon>
        <taxon>Catenulispora</taxon>
    </lineage>
</organism>
<feature type="compositionally biased region" description="Pro residues" evidence="1">
    <location>
        <begin position="310"/>
        <end position="323"/>
    </location>
</feature>
<dbReference type="SUPFAM" id="SSF50370">
    <property type="entry name" value="Ricin B-like lectins"/>
    <property type="match status" value="1"/>
</dbReference>
<dbReference type="GO" id="GO:0030246">
    <property type="term" value="F:carbohydrate binding"/>
    <property type="evidence" value="ECO:0007669"/>
    <property type="project" value="UniProtKB-KW"/>
</dbReference>
<evidence type="ECO:0000313" key="3">
    <source>
        <dbReference type="EMBL" id="ACU73245.1"/>
    </source>
</evidence>
<keyword evidence="4" id="KW-1185">Reference proteome</keyword>
<evidence type="ECO:0000313" key="4">
    <source>
        <dbReference type="Proteomes" id="UP000000851"/>
    </source>
</evidence>
<dbReference type="InterPro" id="IPR035992">
    <property type="entry name" value="Ricin_B-like_lectins"/>
</dbReference>
<dbReference type="Gene3D" id="2.60.40.10">
    <property type="entry name" value="Immunoglobulins"/>
    <property type="match status" value="1"/>
</dbReference>
<protein>
    <submittedName>
        <fullName evidence="3">Ricin B lectin</fullName>
    </submittedName>
</protein>
<feature type="region of interest" description="Disordered" evidence="1">
    <location>
        <begin position="268"/>
        <end position="328"/>
    </location>
</feature>
<dbReference type="OrthoDB" id="3444343at2"/>
<dbReference type="eggNOG" id="COG1470">
    <property type="taxonomic scope" value="Bacteria"/>
</dbReference>
<feature type="compositionally biased region" description="Pro residues" evidence="1">
    <location>
        <begin position="287"/>
        <end position="303"/>
    </location>
</feature>
<dbReference type="PROSITE" id="PS50231">
    <property type="entry name" value="RICIN_B_LECTIN"/>
    <property type="match status" value="1"/>
</dbReference>
<dbReference type="STRING" id="479433.Caci_4381"/>
<evidence type="ECO:0000256" key="2">
    <source>
        <dbReference type="SAM" id="Phobius"/>
    </source>
</evidence>
<dbReference type="Gene3D" id="2.80.10.50">
    <property type="match status" value="2"/>
</dbReference>
<dbReference type="GO" id="GO:0005975">
    <property type="term" value="P:carbohydrate metabolic process"/>
    <property type="evidence" value="ECO:0007669"/>
    <property type="project" value="UniProtKB-ARBA"/>
</dbReference>
<dbReference type="InterPro" id="IPR013783">
    <property type="entry name" value="Ig-like_fold"/>
</dbReference>
<feature type="compositionally biased region" description="Low complexity" evidence="1">
    <location>
        <begin position="268"/>
        <end position="286"/>
    </location>
</feature>
<reference evidence="3 4" key="1">
    <citation type="journal article" date="2009" name="Stand. Genomic Sci.">
        <title>Complete genome sequence of Catenulispora acidiphila type strain (ID 139908).</title>
        <authorList>
            <person name="Copeland A."/>
            <person name="Lapidus A."/>
            <person name="Glavina Del Rio T."/>
            <person name="Nolan M."/>
            <person name="Lucas S."/>
            <person name="Chen F."/>
            <person name="Tice H."/>
            <person name="Cheng J.F."/>
            <person name="Bruce D."/>
            <person name="Goodwin L."/>
            <person name="Pitluck S."/>
            <person name="Mikhailova N."/>
            <person name="Pati A."/>
            <person name="Ivanova N."/>
            <person name="Mavromatis K."/>
            <person name="Chen A."/>
            <person name="Palaniappan K."/>
            <person name="Chain P."/>
            <person name="Land M."/>
            <person name="Hauser L."/>
            <person name="Chang Y.J."/>
            <person name="Jeffries C.D."/>
            <person name="Chertkov O."/>
            <person name="Brettin T."/>
            <person name="Detter J.C."/>
            <person name="Han C."/>
            <person name="Ali Z."/>
            <person name="Tindall B.J."/>
            <person name="Goker M."/>
            <person name="Bristow J."/>
            <person name="Eisen J.A."/>
            <person name="Markowitz V."/>
            <person name="Hugenholtz P."/>
            <person name="Kyrpides N.C."/>
            <person name="Klenk H.P."/>
        </authorList>
    </citation>
    <scope>NUCLEOTIDE SEQUENCE [LARGE SCALE GENOMIC DNA]</scope>
    <source>
        <strain evidence="4">DSM 44928 / JCM 14897 / NBRC 102108 / NRRL B-24433 / ID139908</strain>
    </source>
</reference>
<keyword evidence="2" id="KW-0812">Transmembrane</keyword>
<keyword evidence="3" id="KW-0430">Lectin</keyword>
<proteinExistence type="predicted"/>
<accession>C7QK07</accession>
<dbReference type="RefSeq" id="WP_015792974.1">
    <property type="nucleotide sequence ID" value="NC_013131.1"/>
</dbReference>
<evidence type="ECO:0000256" key="1">
    <source>
        <dbReference type="SAM" id="MobiDB-lite"/>
    </source>
</evidence>
<dbReference type="Proteomes" id="UP000000851">
    <property type="component" value="Chromosome"/>
</dbReference>
<gene>
    <name evidence="3" type="ordered locus">Caci_4381</name>
</gene>
<name>C7QK07_CATAD</name>
<dbReference type="HOGENOM" id="CLU_573294_0_0_11"/>